<protein>
    <submittedName>
        <fullName evidence="8">MFS transporter</fullName>
    </submittedName>
</protein>
<keyword evidence="3 6" id="KW-0812">Transmembrane</keyword>
<evidence type="ECO:0000256" key="5">
    <source>
        <dbReference type="ARBA" id="ARBA00023136"/>
    </source>
</evidence>
<dbReference type="GO" id="GO:0022857">
    <property type="term" value="F:transmembrane transporter activity"/>
    <property type="evidence" value="ECO:0007669"/>
    <property type="project" value="InterPro"/>
</dbReference>
<dbReference type="GO" id="GO:0005886">
    <property type="term" value="C:plasma membrane"/>
    <property type="evidence" value="ECO:0007669"/>
    <property type="project" value="UniProtKB-SubCell"/>
</dbReference>
<dbReference type="InterPro" id="IPR036259">
    <property type="entry name" value="MFS_trans_sf"/>
</dbReference>
<sequence>MVTVPATARRSSMSVALLAMALSAFVMGTAEFVITGLLPNVAGDLNLSIPTAGTLISGYALAVVIGGPACTMAGARVPRKPLLLAAMLLFVVGNLVSAVAPAYWVLMVGRVLAAFGQASFLGIGTVVAANLVADHLRSRAIAMVFSGITLANVAGAPLGTLLGQNLGWRTIFWIISLAAVISLLGVAASVPPQPSPGHIGFRAELAMFGRKQVWLTLAIGMFAMGAVFASFSYIAPLLTEVTELSSAAITPMLALFGVGLVAGNLLGGWAADRAQLPTLGGALGLLTVVMLVFAALSHQPVAVAIGLVLTGAAGFAVIPAFLARLINLAGGESPLSAATGGSASNMGIAAGAYLGGLTIQAGFGYVAPTWLGAVLAALGLGAVLAVVVSRTPVANTV</sequence>
<name>A0A223RWM0_9ACTN</name>
<keyword evidence="5 6" id="KW-0472">Membrane</keyword>
<evidence type="ECO:0000256" key="2">
    <source>
        <dbReference type="ARBA" id="ARBA00022475"/>
    </source>
</evidence>
<dbReference type="Pfam" id="PF07690">
    <property type="entry name" value="MFS_1"/>
    <property type="match status" value="1"/>
</dbReference>
<dbReference type="Proteomes" id="UP000215043">
    <property type="component" value="Chromosome"/>
</dbReference>
<evidence type="ECO:0000256" key="1">
    <source>
        <dbReference type="ARBA" id="ARBA00004651"/>
    </source>
</evidence>
<dbReference type="PANTHER" id="PTHR43124">
    <property type="entry name" value="PURINE EFFLUX PUMP PBUE"/>
    <property type="match status" value="1"/>
</dbReference>
<feature type="transmembrane region" description="Helical" evidence="6">
    <location>
        <begin position="82"/>
        <end position="106"/>
    </location>
</feature>
<gene>
    <name evidence="8" type="ORF">CDG81_20610</name>
</gene>
<feature type="transmembrane region" description="Helical" evidence="6">
    <location>
        <begin position="213"/>
        <end position="235"/>
    </location>
</feature>
<dbReference type="Gene3D" id="1.20.1250.20">
    <property type="entry name" value="MFS general substrate transporter like domains"/>
    <property type="match status" value="2"/>
</dbReference>
<feature type="transmembrane region" description="Helical" evidence="6">
    <location>
        <begin position="343"/>
        <end position="363"/>
    </location>
</feature>
<dbReference type="CDD" id="cd17324">
    <property type="entry name" value="MFS_NepI_like"/>
    <property type="match status" value="1"/>
</dbReference>
<dbReference type="EMBL" id="CP022752">
    <property type="protein sequence ID" value="ASU80273.1"/>
    <property type="molecule type" value="Genomic_DNA"/>
</dbReference>
<dbReference type="KEGG" id="aey:CDG81_20610"/>
<proteinExistence type="predicted"/>
<feature type="transmembrane region" description="Helical" evidence="6">
    <location>
        <begin position="140"/>
        <end position="159"/>
    </location>
</feature>
<dbReference type="SUPFAM" id="SSF103473">
    <property type="entry name" value="MFS general substrate transporter"/>
    <property type="match status" value="1"/>
</dbReference>
<feature type="transmembrane region" description="Helical" evidence="6">
    <location>
        <begin position="278"/>
        <end position="296"/>
    </location>
</feature>
<feature type="transmembrane region" description="Helical" evidence="6">
    <location>
        <begin position="247"/>
        <end position="266"/>
    </location>
</feature>
<feature type="domain" description="Major facilitator superfamily (MFS) profile" evidence="7">
    <location>
        <begin position="16"/>
        <end position="391"/>
    </location>
</feature>
<dbReference type="AlphaFoldDB" id="A0A223RWM0"/>
<evidence type="ECO:0000313" key="9">
    <source>
        <dbReference type="Proteomes" id="UP000215043"/>
    </source>
</evidence>
<evidence type="ECO:0000256" key="6">
    <source>
        <dbReference type="SAM" id="Phobius"/>
    </source>
</evidence>
<feature type="transmembrane region" description="Helical" evidence="6">
    <location>
        <begin position="171"/>
        <end position="192"/>
    </location>
</feature>
<dbReference type="InterPro" id="IPR050189">
    <property type="entry name" value="MFS_Efflux_Transporters"/>
</dbReference>
<feature type="transmembrane region" description="Helical" evidence="6">
    <location>
        <begin position="302"/>
        <end position="322"/>
    </location>
</feature>
<organism evidence="8 9">
    <name type="scientific">Actinopolyspora erythraea</name>
    <dbReference type="NCBI Taxonomy" id="414996"/>
    <lineage>
        <taxon>Bacteria</taxon>
        <taxon>Bacillati</taxon>
        <taxon>Actinomycetota</taxon>
        <taxon>Actinomycetes</taxon>
        <taxon>Actinopolysporales</taxon>
        <taxon>Actinopolysporaceae</taxon>
        <taxon>Actinopolyspora</taxon>
    </lineage>
</organism>
<reference evidence="8 9" key="1">
    <citation type="submission" date="2017-08" db="EMBL/GenBank/DDBJ databases">
        <title>The complete genome sequence of moderately halophilic actinomycete Actinopolyspora erythraea YIM 90600, the producer of novel erythromycin, novel actinopolysporins A-C and tubercidin.</title>
        <authorList>
            <person name="Yin M."/>
            <person name="Tang S."/>
        </authorList>
    </citation>
    <scope>NUCLEOTIDE SEQUENCE [LARGE SCALE GENOMIC DNA]</scope>
    <source>
        <strain evidence="8 9">YIM 90600</strain>
    </source>
</reference>
<dbReference type="InterPro" id="IPR020846">
    <property type="entry name" value="MFS_dom"/>
</dbReference>
<evidence type="ECO:0000256" key="4">
    <source>
        <dbReference type="ARBA" id="ARBA00022989"/>
    </source>
</evidence>
<evidence type="ECO:0000259" key="7">
    <source>
        <dbReference type="PROSITE" id="PS50850"/>
    </source>
</evidence>
<accession>A0A223RWM0</accession>
<dbReference type="InterPro" id="IPR011701">
    <property type="entry name" value="MFS"/>
</dbReference>
<evidence type="ECO:0000313" key="8">
    <source>
        <dbReference type="EMBL" id="ASU80273.1"/>
    </source>
</evidence>
<feature type="transmembrane region" description="Helical" evidence="6">
    <location>
        <begin position="112"/>
        <end position="133"/>
    </location>
</feature>
<keyword evidence="4 6" id="KW-1133">Transmembrane helix</keyword>
<keyword evidence="2" id="KW-1003">Cell membrane</keyword>
<feature type="transmembrane region" description="Helical" evidence="6">
    <location>
        <begin position="56"/>
        <end position="75"/>
    </location>
</feature>
<evidence type="ECO:0000256" key="3">
    <source>
        <dbReference type="ARBA" id="ARBA00022692"/>
    </source>
</evidence>
<dbReference type="PROSITE" id="PS50850">
    <property type="entry name" value="MFS"/>
    <property type="match status" value="1"/>
</dbReference>
<feature type="transmembrane region" description="Helical" evidence="6">
    <location>
        <begin position="369"/>
        <end position="388"/>
    </location>
</feature>
<comment type="subcellular location">
    <subcellularLocation>
        <location evidence="1">Cell membrane</location>
        <topology evidence="1">Multi-pass membrane protein</topology>
    </subcellularLocation>
</comment>
<dbReference type="PANTHER" id="PTHR43124:SF3">
    <property type="entry name" value="CHLORAMPHENICOL EFFLUX PUMP RV0191"/>
    <property type="match status" value="1"/>
</dbReference>